<organism evidence="2 3">
    <name type="scientific">Candidatus Coatesbacteria bacterium RBG_13_66_14</name>
    <dbReference type="NCBI Taxonomy" id="1817816"/>
    <lineage>
        <taxon>Bacteria</taxon>
        <taxon>Candidatus Coatesiibacteriota</taxon>
    </lineage>
</organism>
<dbReference type="Gene3D" id="2.40.160.60">
    <property type="entry name" value="Outer membrane protein transport protein (OMPP1/FadL/TodX)"/>
    <property type="match status" value="1"/>
</dbReference>
<dbReference type="AlphaFoldDB" id="A0A1F5F4E7"/>
<comment type="caution">
    <text evidence="2">The sequence shown here is derived from an EMBL/GenBank/DDBJ whole genome shotgun (WGS) entry which is preliminary data.</text>
</comment>
<feature type="signal peptide" evidence="1">
    <location>
        <begin position="1"/>
        <end position="17"/>
    </location>
</feature>
<dbReference type="EMBL" id="MFAF01000101">
    <property type="protein sequence ID" value="OGD74503.1"/>
    <property type="molecule type" value="Genomic_DNA"/>
</dbReference>
<gene>
    <name evidence="2" type="ORF">A2Y64_06265</name>
</gene>
<evidence type="ECO:0000313" key="3">
    <source>
        <dbReference type="Proteomes" id="UP000177187"/>
    </source>
</evidence>
<feature type="chain" id="PRO_5009518480" description="PorV/PorQ family protein" evidence="1">
    <location>
        <begin position="18"/>
        <end position="306"/>
    </location>
</feature>
<dbReference type="Proteomes" id="UP000177187">
    <property type="component" value="Unassembled WGS sequence"/>
</dbReference>
<dbReference type="SUPFAM" id="SSF56935">
    <property type="entry name" value="Porins"/>
    <property type="match status" value="1"/>
</dbReference>
<protein>
    <recommendedName>
        <fullName evidence="4">PorV/PorQ family protein</fullName>
    </recommendedName>
</protein>
<name>A0A1F5F4E7_9BACT</name>
<accession>A0A1F5F4E7</accession>
<proteinExistence type="predicted"/>
<evidence type="ECO:0008006" key="4">
    <source>
        <dbReference type="Google" id="ProtNLM"/>
    </source>
</evidence>
<keyword evidence="1" id="KW-0732">Signal</keyword>
<sequence>MKKIAGLLLVIALISTASDYDGGGRPGAVLRLGWGVRTGGMGRVGVALVEDGEAVGYNPAGLAYALDIQGLLFHRNLSLDRTQSSAGFVYPLPIAGTRATVEAAWYYLRVGGFDGRDTGGNRTGEFSYDEHIANFAFGIRPLEWLGVGLTARMMFTSVAGKTAEGGAVDLGVQARPWGGLAVGFCARDVIGSYKWKTAAGTEEALPVEYAAGVGYDLDGWLRFEADLVTADGTRPEWRLGAEYWPVPTLAVRAGYETGNLETGEISAGGSIVTGLFSGGELRVDYAFRTDPLGAGASHAVALSLIF</sequence>
<reference evidence="2 3" key="1">
    <citation type="journal article" date="2016" name="Nat. Commun.">
        <title>Thousands of microbial genomes shed light on interconnected biogeochemical processes in an aquifer system.</title>
        <authorList>
            <person name="Anantharaman K."/>
            <person name="Brown C.T."/>
            <person name="Hug L.A."/>
            <person name="Sharon I."/>
            <person name="Castelle C.J."/>
            <person name="Probst A.J."/>
            <person name="Thomas B.C."/>
            <person name="Singh A."/>
            <person name="Wilkins M.J."/>
            <person name="Karaoz U."/>
            <person name="Brodie E.L."/>
            <person name="Williams K.H."/>
            <person name="Hubbard S.S."/>
            <person name="Banfield J.F."/>
        </authorList>
    </citation>
    <scope>NUCLEOTIDE SEQUENCE [LARGE SCALE GENOMIC DNA]</scope>
</reference>
<dbReference type="STRING" id="1817816.A2Y64_06265"/>
<evidence type="ECO:0000256" key="1">
    <source>
        <dbReference type="SAM" id="SignalP"/>
    </source>
</evidence>
<evidence type="ECO:0000313" key="2">
    <source>
        <dbReference type="EMBL" id="OGD74503.1"/>
    </source>
</evidence>